<dbReference type="InterPro" id="IPR004104">
    <property type="entry name" value="Gfo/Idh/MocA-like_OxRdtase_C"/>
</dbReference>
<dbReference type="SUPFAM" id="SSF55347">
    <property type="entry name" value="Glyceraldehyde-3-phosphate dehydrogenase-like, C-terminal domain"/>
    <property type="match status" value="1"/>
</dbReference>
<evidence type="ECO:0000256" key="4">
    <source>
        <dbReference type="HAMAP-Rule" id="MF_01671"/>
    </source>
</evidence>
<comment type="catalytic activity">
    <reaction evidence="4">
        <text>myo-inositol + NAD(+) = scyllo-inosose + NADH + H(+)</text>
        <dbReference type="Rhea" id="RHEA:16949"/>
        <dbReference type="ChEBI" id="CHEBI:15378"/>
        <dbReference type="ChEBI" id="CHEBI:17268"/>
        <dbReference type="ChEBI" id="CHEBI:17811"/>
        <dbReference type="ChEBI" id="CHEBI:57540"/>
        <dbReference type="ChEBI" id="CHEBI:57945"/>
        <dbReference type="EC" id="1.1.1.18"/>
    </reaction>
</comment>
<dbReference type="OrthoDB" id="256869at2"/>
<name>A0A3P1T667_9ACTN</name>
<evidence type="ECO:0000256" key="3">
    <source>
        <dbReference type="ARBA" id="ARBA00023027"/>
    </source>
</evidence>
<feature type="domain" description="Gfo/Idh/MocA-like oxidoreductase C-terminal" evidence="6">
    <location>
        <begin position="139"/>
        <end position="324"/>
    </location>
</feature>
<dbReference type="Gene3D" id="3.40.50.720">
    <property type="entry name" value="NAD(P)-binding Rossmann-like Domain"/>
    <property type="match status" value="1"/>
</dbReference>
<dbReference type="InterPro" id="IPR036291">
    <property type="entry name" value="NAD(P)-bd_dom_sf"/>
</dbReference>
<dbReference type="EC" id="1.1.1.18" evidence="4"/>
<gene>
    <name evidence="4" type="primary">iolG</name>
    <name evidence="7" type="ORF">EII34_10880</name>
</gene>
<keyword evidence="3 4" id="KW-0520">NAD</keyword>
<proteinExistence type="inferred from homology"/>
<feature type="domain" description="Gfo/Idh/MocA-like oxidoreductase N-terminal" evidence="5">
    <location>
        <begin position="3"/>
        <end position="123"/>
    </location>
</feature>
<dbReference type="AlphaFoldDB" id="A0A3P1T667"/>
<dbReference type="InterPro" id="IPR050424">
    <property type="entry name" value="Gfo-Idh-MocA_inositol_DH"/>
</dbReference>
<evidence type="ECO:0000313" key="8">
    <source>
        <dbReference type="Proteomes" id="UP000280819"/>
    </source>
</evidence>
<comment type="subunit">
    <text evidence="4">Homotetramer.</text>
</comment>
<dbReference type="PANTHER" id="PTHR43593">
    <property type="match status" value="1"/>
</dbReference>
<dbReference type="GO" id="GO:0019310">
    <property type="term" value="P:inositol catabolic process"/>
    <property type="evidence" value="ECO:0007669"/>
    <property type="project" value="UniProtKB-UniRule"/>
</dbReference>
<sequence length="334" mass="36700">MTLRIGMIGPGGMGQAHIHRIHSVIAGGRVVAVADLNADNAVKVAGMIDGQAFGSSAELIASPDVDAVMICSHGPAHEADVIAAIEAGKYVFCEKPLAPTADACQRIMAAEQHAGKRLVTVGFMRRFDPSYQEMKALYDAGEIGEALMVHNAHRNPTVPESYTWDMAINDTAIHEIDTMRWLLGEEFTRVRVDKPKRTSHRFPHLQDPLILILETTSGVRVDDEVFVNCQYGYDIQCELVGETGAVRLGDQELVQRADLQGRRNRLTMDHNQRFGTAFVREVQEWITAVAKDRHTGSSSWDGYAAAAVCDAGVQALEVDGWVDVEMLPKPEFYA</sequence>
<comment type="similarity">
    <text evidence="1 4">Belongs to the Gfo/Idh/MocA family.</text>
</comment>
<dbReference type="GO" id="GO:0050112">
    <property type="term" value="F:inositol 2-dehydrogenase (NAD+) activity"/>
    <property type="evidence" value="ECO:0007669"/>
    <property type="project" value="UniProtKB-UniRule"/>
</dbReference>
<evidence type="ECO:0000259" key="6">
    <source>
        <dbReference type="Pfam" id="PF02894"/>
    </source>
</evidence>
<organism evidence="7 8">
    <name type="scientific">Arachnia propionica</name>
    <dbReference type="NCBI Taxonomy" id="1750"/>
    <lineage>
        <taxon>Bacteria</taxon>
        <taxon>Bacillati</taxon>
        <taxon>Actinomycetota</taxon>
        <taxon>Actinomycetes</taxon>
        <taxon>Propionibacteriales</taxon>
        <taxon>Propionibacteriaceae</taxon>
        <taxon>Arachnia</taxon>
    </lineage>
</organism>
<dbReference type="EMBL" id="RQZG01000012">
    <property type="protein sequence ID" value="RRD04326.1"/>
    <property type="molecule type" value="Genomic_DNA"/>
</dbReference>
<dbReference type="Proteomes" id="UP000280819">
    <property type="component" value="Unassembled WGS sequence"/>
</dbReference>
<dbReference type="RefSeq" id="WP_124845181.1">
    <property type="nucleotide sequence ID" value="NZ_RQZG01000012.1"/>
</dbReference>
<protein>
    <recommendedName>
        <fullName evidence="4">Inositol 2-dehydrogenase</fullName>
        <ecNumber evidence="4">1.1.1.18</ecNumber>
    </recommendedName>
    <alternativeName>
        <fullName evidence="4">Myo-inositol 2-dehydrogenase</fullName>
        <shortName evidence="4">MI 2-dehydrogenase</shortName>
    </alternativeName>
</protein>
<dbReference type="HAMAP" id="MF_01671">
    <property type="entry name" value="IolG"/>
    <property type="match status" value="1"/>
</dbReference>
<comment type="function">
    <text evidence="4">Involved in the oxidation of myo-inositol (MI) to 2-keto-myo-inositol (2KMI or 2-inosose).</text>
</comment>
<dbReference type="GO" id="GO:0000166">
    <property type="term" value="F:nucleotide binding"/>
    <property type="evidence" value="ECO:0007669"/>
    <property type="project" value="InterPro"/>
</dbReference>
<dbReference type="Pfam" id="PF02894">
    <property type="entry name" value="GFO_IDH_MocA_C"/>
    <property type="match status" value="1"/>
</dbReference>
<evidence type="ECO:0000259" key="5">
    <source>
        <dbReference type="Pfam" id="PF01408"/>
    </source>
</evidence>
<dbReference type="InterPro" id="IPR000683">
    <property type="entry name" value="Gfo/Idh/MocA-like_OxRdtase_N"/>
</dbReference>
<keyword evidence="2 4" id="KW-0560">Oxidoreductase</keyword>
<dbReference type="Gene3D" id="3.30.360.10">
    <property type="entry name" value="Dihydrodipicolinate Reductase, domain 2"/>
    <property type="match status" value="1"/>
</dbReference>
<reference evidence="7 8" key="1">
    <citation type="submission" date="2018-11" db="EMBL/GenBank/DDBJ databases">
        <title>Genomes From Bacteria Associated with the Canine Oral Cavity: a Test Case for Automated Genome-Based Taxonomic Assignment.</title>
        <authorList>
            <person name="Coil D.A."/>
            <person name="Jospin G."/>
            <person name="Darling A.E."/>
            <person name="Wallis C."/>
            <person name="Davis I.J."/>
            <person name="Harris S."/>
            <person name="Eisen J.A."/>
            <person name="Holcombe L.J."/>
            <person name="O'Flynn C."/>
        </authorList>
    </citation>
    <scope>NUCLEOTIDE SEQUENCE [LARGE SCALE GENOMIC DNA]</scope>
    <source>
        <strain evidence="7 8">OH887_COT-365</strain>
    </source>
</reference>
<comment type="caution">
    <text evidence="7">The sequence shown here is derived from an EMBL/GenBank/DDBJ whole genome shotgun (WGS) entry which is preliminary data.</text>
</comment>
<accession>A0A3P1T667</accession>
<dbReference type="SUPFAM" id="SSF51735">
    <property type="entry name" value="NAD(P)-binding Rossmann-fold domains"/>
    <property type="match status" value="1"/>
</dbReference>
<dbReference type="PANTHER" id="PTHR43593:SF1">
    <property type="entry name" value="INOSITOL 2-DEHYDROGENASE"/>
    <property type="match status" value="1"/>
</dbReference>
<dbReference type="InterPro" id="IPR023794">
    <property type="entry name" value="MI/DCI_dehydrogenase"/>
</dbReference>
<evidence type="ECO:0000256" key="2">
    <source>
        <dbReference type="ARBA" id="ARBA00023002"/>
    </source>
</evidence>
<evidence type="ECO:0000256" key="1">
    <source>
        <dbReference type="ARBA" id="ARBA00010928"/>
    </source>
</evidence>
<evidence type="ECO:0000313" key="7">
    <source>
        <dbReference type="EMBL" id="RRD04326.1"/>
    </source>
</evidence>
<dbReference type="Pfam" id="PF01408">
    <property type="entry name" value="GFO_IDH_MocA"/>
    <property type="match status" value="1"/>
</dbReference>